<proteinExistence type="predicted"/>
<dbReference type="EMBL" id="HBEF01014322">
    <property type="protein sequence ID" value="CAD8336841.1"/>
    <property type="molecule type" value="Transcribed_RNA"/>
</dbReference>
<reference evidence="1" key="1">
    <citation type="submission" date="2021-01" db="EMBL/GenBank/DDBJ databases">
        <authorList>
            <person name="Corre E."/>
            <person name="Pelletier E."/>
            <person name="Niang G."/>
            <person name="Scheremetjew M."/>
            <person name="Finn R."/>
            <person name="Kale V."/>
            <person name="Holt S."/>
            <person name="Cochrane G."/>
            <person name="Meng A."/>
            <person name="Brown T."/>
            <person name="Cohen L."/>
        </authorList>
    </citation>
    <scope>NUCLEOTIDE SEQUENCE</scope>
    <source>
        <strain evidence="1">CCMP3328</strain>
    </source>
</reference>
<accession>A0A7R9ZPL0</accession>
<sequence>MLQVDAVWKTLYALQAAFDNAQGKASAVPPTALVFVRRNAPAWARYQHQWIGSCWIGANLMDVISIFCRHSVGTTALPRTSVPQSLSCCEHNRLRVVSQVFNRMNPNGR</sequence>
<evidence type="ECO:0000313" key="1">
    <source>
        <dbReference type="EMBL" id="CAD8336841.1"/>
    </source>
</evidence>
<gene>
    <name evidence="1" type="ORF">CAUS1442_LOCUS8969</name>
</gene>
<organism evidence="1">
    <name type="scientific">Craspedostauros australis</name>
    <dbReference type="NCBI Taxonomy" id="1486917"/>
    <lineage>
        <taxon>Eukaryota</taxon>
        <taxon>Sar</taxon>
        <taxon>Stramenopiles</taxon>
        <taxon>Ochrophyta</taxon>
        <taxon>Bacillariophyta</taxon>
        <taxon>Bacillariophyceae</taxon>
        <taxon>Bacillariophycidae</taxon>
        <taxon>Naviculales</taxon>
        <taxon>Naviculaceae</taxon>
        <taxon>Craspedostauros</taxon>
    </lineage>
</organism>
<protein>
    <submittedName>
        <fullName evidence="1">Uncharacterized protein</fullName>
    </submittedName>
</protein>
<dbReference type="AlphaFoldDB" id="A0A7R9ZPL0"/>
<name>A0A7R9ZPL0_9STRA</name>